<accession>A0A9Q3F851</accession>
<sequence>MKARIVEIGLLNKPKHKISVEDMTNPGDRQSVYNTGEIHSLKGDLSTLCRYWKLTKPIPLSVATKTVQQSFVTGMSSLIYPGYNGRHVIMNEVFYSPHATSTLISPAALINSRIKMDHIGNNVLIRGNHGEPLLQANYNKYGKKWLLTLFSRLLTHEIDEIYFKPFHSTAPCLEGISLIDVPYSFSAMTAETHDTEKNNISLNADHQTIKTKLMKWNCLFGHIGLQQIQKLIVKSAPECLLASKQEIKDCEVCLWAKSLC</sequence>
<dbReference type="AlphaFoldDB" id="A0A9Q3F851"/>
<dbReference type="Proteomes" id="UP000765509">
    <property type="component" value="Unassembled WGS sequence"/>
</dbReference>
<evidence type="ECO:0008006" key="3">
    <source>
        <dbReference type="Google" id="ProtNLM"/>
    </source>
</evidence>
<gene>
    <name evidence="1" type="ORF">O181_075231</name>
</gene>
<comment type="caution">
    <text evidence="1">The sequence shown here is derived from an EMBL/GenBank/DDBJ whole genome shotgun (WGS) entry which is preliminary data.</text>
</comment>
<evidence type="ECO:0000313" key="2">
    <source>
        <dbReference type="Proteomes" id="UP000765509"/>
    </source>
</evidence>
<reference evidence="1" key="1">
    <citation type="submission" date="2021-03" db="EMBL/GenBank/DDBJ databases">
        <title>Draft genome sequence of rust myrtle Austropuccinia psidii MF-1, a brazilian biotype.</title>
        <authorList>
            <person name="Quecine M.C."/>
            <person name="Pachon D.M.R."/>
            <person name="Bonatelli M.L."/>
            <person name="Correr F.H."/>
            <person name="Franceschini L.M."/>
            <person name="Leite T.F."/>
            <person name="Margarido G.R.A."/>
            <person name="Almeida C.A."/>
            <person name="Ferrarezi J.A."/>
            <person name="Labate C.A."/>
        </authorList>
    </citation>
    <scope>NUCLEOTIDE SEQUENCE</scope>
    <source>
        <strain evidence="1">MF-1</strain>
    </source>
</reference>
<name>A0A9Q3F851_9BASI</name>
<keyword evidence="2" id="KW-1185">Reference proteome</keyword>
<proteinExistence type="predicted"/>
<dbReference type="OrthoDB" id="2506726at2759"/>
<protein>
    <recommendedName>
        <fullName evidence="3">GAG-pre-integrase domain-containing protein</fullName>
    </recommendedName>
</protein>
<evidence type="ECO:0000313" key="1">
    <source>
        <dbReference type="EMBL" id="MBW0535516.1"/>
    </source>
</evidence>
<organism evidence="1 2">
    <name type="scientific">Austropuccinia psidii MF-1</name>
    <dbReference type="NCBI Taxonomy" id="1389203"/>
    <lineage>
        <taxon>Eukaryota</taxon>
        <taxon>Fungi</taxon>
        <taxon>Dikarya</taxon>
        <taxon>Basidiomycota</taxon>
        <taxon>Pucciniomycotina</taxon>
        <taxon>Pucciniomycetes</taxon>
        <taxon>Pucciniales</taxon>
        <taxon>Sphaerophragmiaceae</taxon>
        <taxon>Austropuccinia</taxon>
    </lineage>
</organism>
<dbReference type="EMBL" id="AVOT02040309">
    <property type="protein sequence ID" value="MBW0535516.1"/>
    <property type="molecule type" value="Genomic_DNA"/>
</dbReference>